<evidence type="ECO:0000313" key="3">
    <source>
        <dbReference type="EMBL" id="TQC51522.1"/>
    </source>
</evidence>
<dbReference type="Proteomes" id="UP000320801">
    <property type="component" value="Unassembled WGS sequence"/>
</dbReference>
<sequence length="90" mass="10556">MLIYCFLNNLKNRLSFKNLDYLATLHQRKITALKKIKQTLLEKMFPLEGSNIPSIRFAGFTYAWELKRFGEILNKITRKGYTELPQLTAS</sequence>
<dbReference type="AlphaFoldDB" id="A0A507SQ65"/>
<keyword evidence="4" id="KW-1185">Reference proteome</keyword>
<comment type="caution">
    <text evidence="3">The sequence shown here is derived from an EMBL/GenBank/DDBJ whole genome shotgun (WGS) entry which is preliminary data.</text>
</comment>
<dbReference type="Gene3D" id="1.10.287.1120">
    <property type="entry name" value="Bipartite methylase S protein"/>
    <property type="match status" value="1"/>
</dbReference>
<dbReference type="InterPro" id="IPR044946">
    <property type="entry name" value="Restrct_endonuc_typeI_TRD_sf"/>
</dbReference>
<keyword evidence="2" id="KW-0238">DNA-binding</keyword>
<accession>A0A507SQ65</accession>
<name>A0A507SQ65_9BACT</name>
<dbReference type="SUPFAM" id="SSF116734">
    <property type="entry name" value="DNA methylase specificity domain"/>
    <property type="match status" value="1"/>
</dbReference>
<dbReference type="EMBL" id="SMDN01000006">
    <property type="protein sequence ID" value="TQC51522.1"/>
    <property type="molecule type" value="Genomic_DNA"/>
</dbReference>
<evidence type="ECO:0000313" key="4">
    <source>
        <dbReference type="Proteomes" id="UP000320801"/>
    </source>
</evidence>
<dbReference type="GO" id="GO:0003677">
    <property type="term" value="F:DNA binding"/>
    <property type="evidence" value="ECO:0007669"/>
    <property type="project" value="UniProtKB-KW"/>
</dbReference>
<reference evidence="3 4" key="1">
    <citation type="submission" date="2019-03" db="EMBL/GenBank/DDBJ databases">
        <title>Characterization of a novel Mycoplasma cynos real-time PCR assay.</title>
        <authorList>
            <person name="Tallmadge R.L."/>
            <person name="Mitchell P.K."/>
            <person name="Goodman L."/>
        </authorList>
    </citation>
    <scope>NUCLEOTIDE SEQUENCE [LARGE SCALE GENOMIC DNA]</scope>
    <source>
        <strain evidence="3 4">1642</strain>
    </source>
</reference>
<protein>
    <submittedName>
        <fullName evidence="3">Uncharacterized protein</fullName>
    </submittedName>
</protein>
<organism evidence="3 4">
    <name type="scientific">Mycoplasmopsis mucosicanis</name>
    <dbReference type="NCBI Taxonomy" id="458208"/>
    <lineage>
        <taxon>Bacteria</taxon>
        <taxon>Bacillati</taxon>
        <taxon>Mycoplasmatota</taxon>
        <taxon>Mycoplasmoidales</taxon>
        <taxon>Metamycoplasmataceae</taxon>
        <taxon>Mycoplasmopsis</taxon>
    </lineage>
</organism>
<dbReference type="Gene3D" id="3.90.220.20">
    <property type="entry name" value="DNA methylase specificity domains"/>
    <property type="match status" value="1"/>
</dbReference>
<gene>
    <name evidence="3" type="ORF">E1I18_01880</name>
</gene>
<feature type="non-terminal residue" evidence="3">
    <location>
        <position position="90"/>
    </location>
</feature>
<keyword evidence="1" id="KW-0680">Restriction system</keyword>
<evidence type="ECO:0000256" key="2">
    <source>
        <dbReference type="ARBA" id="ARBA00023125"/>
    </source>
</evidence>
<proteinExistence type="predicted"/>
<evidence type="ECO:0000256" key="1">
    <source>
        <dbReference type="ARBA" id="ARBA00022747"/>
    </source>
</evidence>
<dbReference type="GO" id="GO:0009307">
    <property type="term" value="P:DNA restriction-modification system"/>
    <property type="evidence" value="ECO:0007669"/>
    <property type="project" value="UniProtKB-KW"/>
</dbReference>